<sequence>MRVVILGASGNVGSALLDRLAADGQDVVGVARRPPTRGWALRQAQWHAIDVTSADAARRLATVMRGADAVVHLVFGFQPSHDAAYLRRLDIGGTRAALEAAVAAGVPHFVDFSSLGAYSPRAREEPVDESYPTGGITTLPYSRHKAAVERLLDDEEARGRIAIARMRPALIGHRTSGSALLRYTYPVWAPTLVLRHLPVLPLDRGFRAQFVHVEDLVDAVARVLEQRATGAFNIAGDGEVRRADIAAVLGARPVHLPWRWLRALAAATWTLRLQPVDPGWLDLAAAVPRMSTDRARRELGWSPRFDATAAVTEALDGMMNAAAADTPALRARSWVGGLMDVVRRGPVSYRRLI</sequence>
<name>W9GJ05_9MICO</name>
<dbReference type="SUPFAM" id="SSF51735">
    <property type="entry name" value="NAD(P)-binding Rossmann-fold domains"/>
    <property type="match status" value="1"/>
</dbReference>
<dbReference type="EMBL" id="AWQS01000184">
    <property type="protein sequence ID" value="EWT04803.1"/>
    <property type="molecule type" value="Genomic_DNA"/>
</dbReference>
<dbReference type="InterPro" id="IPR051783">
    <property type="entry name" value="NAD(P)-dependent_oxidoreduct"/>
</dbReference>
<dbReference type="OrthoDB" id="3338687at2"/>
<dbReference type="PANTHER" id="PTHR48079:SF6">
    <property type="entry name" value="NAD(P)-BINDING DOMAIN-CONTAINING PROTEIN-RELATED"/>
    <property type="match status" value="1"/>
</dbReference>
<dbReference type="GO" id="GO:0005737">
    <property type="term" value="C:cytoplasm"/>
    <property type="evidence" value="ECO:0007669"/>
    <property type="project" value="TreeGrafter"/>
</dbReference>
<gene>
    <name evidence="2" type="ORF">N864_09990</name>
</gene>
<protein>
    <submittedName>
        <fullName evidence="2">Epimerase</fullName>
    </submittedName>
</protein>
<dbReference type="AlphaFoldDB" id="W9GJ05"/>
<dbReference type="RefSeq" id="WP_034719466.1">
    <property type="nucleotide sequence ID" value="NZ_AWQS01000184.1"/>
</dbReference>
<reference evidence="3" key="1">
    <citation type="submission" date="2013-08" db="EMBL/GenBank/DDBJ databases">
        <title>Intrasporangium oryzae NRRL B-24470.</title>
        <authorList>
            <person name="Liu H."/>
            <person name="Wang G."/>
        </authorList>
    </citation>
    <scope>NUCLEOTIDE SEQUENCE [LARGE SCALE GENOMIC DNA]</scope>
    <source>
        <strain evidence="3">Q5-1</strain>
    </source>
</reference>
<keyword evidence="3" id="KW-1185">Reference proteome</keyword>
<proteinExistence type="predicted"/>
<dbReference type="Proteomes" id="UP000019494">
    <property type="component" value="Unassembled WGS sequence"/>
</dbReference>
<dbReference type="Gene3D" id="3.40.50.720">
    <property type="entry name" value="NAD(P)-binding Rossmann-like Domain"/>
    <property type="match status" value="1"/>
</dbReference>
<dbReference type="PATRIC" id="fig|584657.3.peg.3320"/>
<organism evidence="2 3">
    <name type="scientific">Intrasporangium chromatireducens Q5-1</name>
    <dbReference type="NCBI Taxonomy" id="584657"/>
    <lineage>
        <taxon>Bacteria</taxon>
        <taxon>Bacillati</taxon>
        <taxon>Actinomycetota</taxon>
        <taxon>Actinomycetes</taxon>
        <taxon>Micrococcales</taxon>
        <taxon>Intrasporangiaceae</taxon>
        <taxon>Intrasporangium</taxon>
    </lineage>
</organism>
<dbReference type="GO" id="GO:0004029">
    <property type="term" value="F:aldehyde dehydrogenase (NAD+) activity"/>
    <property type="evidence" value="ECO:0007669"/>
    <property type="project" value="TreeGrafter"/>
</dbReference>
<evidence type="ECO:0000259" key="1">
    <source>
        <dbReference type="Pfam" id="PF01370"/>
    </source>
</evidence>
<feature type="domain" description="NAD-dependent epimerase/dehydratase" evidence="1">
    <location>
        <begin position="3"/>
        <end position="235"/>
    </location>
</feature>
<comment type="caution">
    <text evidence="2">The sequence shown here is derived from an EMBL/GenBank/DDBJ whole genome shotgun (WGS) entry which is preliminary data.</text>
</comment>
<dbReference type="InterPro" id="IPR036291">
    <property type="entry name" value="NAD(P)-bd_dom_sf"/>
</dbReference>
<dbReference type="InterPro" id="IPR001509">
    <property type="entry name" value="Epimerase_deHydtase"/>
</dbReference>
<accession>W9GJ05</accession>
<evidence type="ECO:0000313" key="2">
    <source>
        <dbReference type="EMBL" id="EWT04803.1"/>
    </source>
</evidence>
<dbReference type="Pfam" id="PF01370">
    <property type="entry name" value="Epimerase"/>
    <property type="match status" value="1"/>
</dbReference>
<dbReference type="PANTHER" id="PTHR48079">
    <property type="entry name" value="PROTEIN YEEZ"/>
    <property type="match status" value="1"/>
</dbReference>
<evidence type="ECO:0000313" key="3">
    <source>
        <dbReference type="Proteomes" id="UP000019494"/>
    </source>
</evidence>